<dbReference type="Pfam" id="PF17171">
    <property type="entry name" value="GST_C_6"/>
    <property type="match status" value="1"/>
</dbReference>
<dbReference type="EMBL" id="DS985249">
    <property type="protein sequence ID" value="EDV22577.1"/>
    <property type="molecule type" value="Genomic_DNA"/>
</dbReference>
<dbReference type="CDD" id="cd03193">
    <property type="entry name" value="GST_C_Metaxin"/>
    <property type="match status" value="1"/>
</dbReference>
<sequence>MPAVANQDKNAILMYQFPRASTIPSASPFALKLETYFRMAGIKYESDLTGKFSKNGKIPWVVIDGQPLGDTAFITEYVNKKYNIDLDKNLSELDKSMAHSYRKMLEENTFWAAINYGRLVDNFPWLLKELGVPSALSWIAKLTVRRRLLKNMWGHGIGRHNGEEIQSIAMQDIKACAEFLDNKPFFMGDQPTSIDAVIFGFMAELIWFMPPDHWTIKLITEEYTNVVDYCERMKAKYWPDWDDNLKKTK</sequence>
<dbReference type="InterPro" id="IPR036282">
    <property type="entry name" value="Glutathione-S-Trfase_C_sf"/>
</dbReference>
<dbReference type="InterPro" id="IPR026928">
    <property type="entry name" value="FAX/IsoI-like"/>
</dbReference>
<dbReference type="Gene3D" id="1.20.1050.10">
    <property type="match status" value="1"/>
</dbReference>
<protein>
    <recommendedName>
        <fullName evidence="6">GST N-terminal domain-containing protein</fullName>
    </recommendedName>
</protein>
<accession>B3S448</accession>
<dbReference type="OMA" id="SIAMQDI"/>
<evidence type="ECO:0000313" key="4">
    <source>
        <dbReference type="EMBL" id="EDV22577.1"/>
    </source>
</evidence>
<dbReference type="GO" id="GO:0005737">
    <property type="term" value="C:cytoplasm"/>
    <property type="evidence" value="ECO:0000318"/>
    <property type="project" value="GO_Central"/>
</dbReference>
<evidence type="ECO:0000313" key="5">
    <source>
        <dbReference type="Proteomes" id="UP000009022"/>
    </source>
</evidence>
<dbReference type="KEGG" id="tad:TRIADDRAFT_28825"/>
<dbReference type="HOGENOM" id="CLU_044137_1_2_1"/>
<name>B3S448_TRIAD</name>
<dbReference type="eggNOG" id="KOG4244">
    <property type="taxonomic scope" value="Eukaryota"/>
</dbReference>
<evidence type="ECO:0000256" key="1">
    <source>
        <dbReference type="ARBA" id="ARBA00006475"/>
    </source>
</evidence>
<dbReference type="InParanoid" id="B3S448"/>
<evidence type="ECO:0008006" key="6">
    <source>
        <dbReference type="Google" id="ProtNLM"/>
    </source>
</evidence>
<evidence type="ECO:0000259" key="2">
    <source>
        <dbReference type="Pfam" id="PF17171"/>
    </source>
</evidence>
<proteinExistence type="inferred from homology"/>
<dbReference type="SFLD" id="SFLDS00019">
    <property type="entry name" value="Glutathione_Transferase_(cytos"/>
    <property type="match status" value="1"/>
</dbReference>
<gene>
    <name evidence="4" type="ORF">TRIADDRAFT_28825</name>
</gene>
<reference evidence="4 5" key="1">
    <citation type="journal article" date="2008" name="Nature">
        <title>The Trichoplax genome and the nature of placozoans.</title>
        <authorList>
            <person name="Srivastava M."/>
            <person name="Begovic E."/>
            <person name="Chapman J."/>
            <person name="Putnam N.H."/>
            <person name="Hellsten U."/>
            <person name="Kawashima T."/>
            <person name="Kuo A."/>
            <person name="Mitros T."/>
            <person name="Salamov A."/>
            <person name="Carpenter M.L."/>
            <person name="Signorovitch A.Y."/>
            <person name="Moreno M.A."/>
            <person name="Kamm K."/>
            <person name="Grimwood J."/>
            <person name="Schmutz J."/>
            <person name="Shapiro H."/>
            <person name="Grigoriev I.V."/>
            <person name="Buss L.W."/>
            <person name="Schierwater B."/>
            <person name="Dellaporta S.L."/>
            <person name="Rokhsar D.S."/>
        </authorList>
    </citation>
    <scope>NUCLEOTIDE SEQUENCE [LARGE SCALE GENOMIC DNA]</scope>
    <source>
        <strain evidence="4 5">Grell-BS-1999</strain>
    </source>
</reference>
<dbReference type="SFLD" id="SFLDG01180">
    <property type="entry name" value="SUF1"/>
    <property type="match status" value="1"/>
</dbReference>
<dbReference type="CTD" id="6756333"/>
<dbReference type="GeneID" id="6756333"/>
<dbReference type="Pfam" id="PF17172">
    <property type="entry name" value="GST_N_4"/>
    <property type="match status" value="1"/>
</dbReference>
<dbReference type="InterPro" id="IPR033468">
    <property type="entry name" value="Metaxin_GST"/>
</dbReference>
<dbReference type="InterPro" id="IPR012336">
    <property type="entry name" value="Thioredoxin-like_fold"/>
</dbReference>
<dbReference type="InterPro" id="IPR036249">
    <property type="entry name" value="Thioredoxin-like_sf"/>
</dbReference>
<organism evidence="4 5">
    <name type="scientific">Trichoplax adhaerens</name>
    <name type="common">Trichoplax reptans</name>
    <dbReference type="NCBI Taxonomy" id="10228"/>
    <lineage>
        <taxon>Eukaryota</taxon>
        <taxon>Metazoa</taxon>
        <taxon>Placozoa</taxon>
        <taxon>Uniplacotomia</taxon>
        <taxon>Trichoplacea</taxon>
        <taxon>Trichoplacidae</taxon>
        <taxon>Trichoplax</taxon>
    </lineage>
</organism>
<dbReference type="FunCoup" id="B3S448">
    <property type="interactions" value="1208"/>
</dbReference>
<dbReference type="SUPFAM" id="SSF47616">
    <property type="entry name" value="GST C-terminal domain-like"/>
    <property type="match status" value="1"/>
</dbReference>
<dbReference type="InterPro" id="IPR050931">
    <property type="entry name" value="Mito_Protein_Transport_Metaxin"/>
</dbReference>
<dbReference type="OrthoDB" id="5809458at2759"/>
<dbReference type="PANTHER" id="PTHR12289">
    <property type="entry name" value="METAXIN RELATED"/>
    <property type="match status" value="1"/>
</dbReference>
<comment type="similarity">
    <text evidence="1">Belongs to the FAX family.</text>
</comment>
<keyword evidence="5" id="KW-1185">Reference proteome</keyword>
<dbReference type="RefSeq" id="XP_002115121.1">
    <property type="nucleotide sequence ID" value="XM_002115085.1"/>
</dbReference>
<dbReference type="SUPFAM" id="SSF52833">
    <property type="entry name" value="Thioredoxin-like"/>
    <property type="match status" value="1"/>
</dbReference>
<dbReference type="InterPro" id="IPR040079">
    <property type="entry name" value="Glutathione_S-Trfase"/>
</dbReference>
<feature type="domain" description="Thioredoxin-like fold" evidence="3">
    <location>
        <begin position="28"/>
        <end position="114"/>
    </location>
</feature>
<evidence type="ECO:0000259" key="3">
    <source>
        <dbReference type="Pfam" id="PF17172"/>
    </source>
</evidence>
<dbReference type="PANTHER" id="PTHR12289:SF41">
    <property type="entry name" value="FAILED AXON CONNECTIONS-RELATED"/>
    <property type="match status" value="1"/>
</dbReference>
<dbReference type="AlphaFoldDB" id="B3S448"/>
<dbReference type="Proteomes" id="UP000009022">
    <property type="component" value="Unassembled WGS sequence"/>
</dbReference>
<dbReference type="Gene3D" id="3.40.30.10">
    <property type="entry name" value="Glutaredoxin"/>
    <property type="match status" value="1"/>
</dbReference>
<dbReference type="SFLD" id="SFLDG01200">
    <property type="entry name" value="SUF1.1"/>
    <property type="match status" value="1"/>
</dbReference>
<feature type="domain" description="Metaxin glutathione S-transferase" evidence="2">
    <location>
        <begin position="169"/>
        <end position="233"/>
    </location>
</feature>
<dbReference type="PhylomeDB" id="B3S448"/>